<evidence type="ECO:0000313" key="16">
    <source>
        <dbReference type="EMBL" id="RUL68353.1"/>
    </source>
</evidence>
<keyword evidence="10" id="KW-0521">NADP</keyword>
<feature type="active site" description="Proton donor; for dehydratase activity" evidence="12">
    <location>
        <position position="560"/>
    </location>
</feature>
<dbReference type="InterPro" id="IPR009081">
    <property type="entry name" value="PP-bd_ACP"/>
</dbReference>
<dbReference type="GO" id="GO:0006633">
    <property type="term" value="P:fatty acid biosynthetic process"/>
    <property type="evidence" value="ECO:0007669"/>
    <property type="project" value="TreeGrafter"/>
</dbReference>
<evidence type="ECO:0000256" key="4">
    <source>
        <dbReference type="ARBA" id="ARBA00006484"/>
    </source>
</evidence>
<dbReference type="CDD" id="cd00833">
    <property type="entry name" value="PKS"/>
    <property type="match status" value="2"/>
</dbReference>
<dbReference type="Gene3D" id="3.30.70.3290">
    <property type="match status" value="1"/>
</dbReference>
<feature type="region of interest" description="C-terminal hotdog fold" evidence="12">
    <location>
        <begin position="499"/>
        <end position="644"/>
    </location>
</feature>
<dbReference type="CDD" id="cd08953">
    <property type="entry name" value="KR_2_SDR_x"/>
    <property type="match status" value="1"/>
</dbReference>
<dbReference type="Proteomes" id="UP000274358">
    <property type="component" value="Unassembled WGS sequence"/>
</dbReference>
<evidence type="ECO:0000256" key="6">
    <source>
        <dbReference type="ARBA" id="ARBA00022490"/>
    </source>
</evidence>
<dbReference type="Pfam" id="PF22336">
    <property type="entry name" value="RhiE-like_linker"/>
    <property type="match status" value="1"/>
</dbReference>
<protein>
    <submittedName>
        <fullName evidence="16">SDR family NAD(P)-dependent oxidoreductase</fullName>
    </submittedName>
</protein>
<keyword evidence="17" id="KW-1185">Reference proteome</keyword>
<keyword evidence="9" id="KW-0677">Repeat</keyword>
<evidence type="ECO:0000256" key="3">
    <source>
        <dbReference type="ARBA" id="ARBA00004792"/>
    </source>
</evidence>
<evidence type="ECO:0000313" key="17">
    <source>
        <dbReference type="Proteomes" id="UP000274358"/>
    </source>
</evidence>
<dbReference type="PROSITE" id="PS50075">
    <property type="entry name" value="CARRIER"/>
    <property type="match status" value="1"/>
</dbReference>
<keyword evidence="7" id="KW-0597">Phosphoprotein</keyword>
<dbReference type="SMART" id="SM00826">
    <property type="entry name" value="PKS_DH"/>
    <property type="match status" value="1"/>
</dbReference>
<dbReference type="InterPro" id="IPR013968">
    <property type="entry name" value="PKS_KR"/>
</dbReference>
<dbReference type="SUPFAM" id="SSF47336">
    <property type="entry name" value="ACP-like"/>
    <property type="match status" value="1"/>
</dbReference>
<dbReference type="RefSeq" id="WP_126687240.1">
    <property type="nucleotide sequence ID" value="NZ_RYYV01000055.1"/>
</dbReference>
<feature type="domain" description="Ketosynthase family 3 (KS3)" evidence="14">
    <location>
        <begin position="1"/>
        <end position="177"/>
    </location>
</feature>
<evidence type="ECO:0000256" key="8">
    <source>
        <dbReference type="ARBA" id="ARBA00022679"/>
    </source>
</evidence>
<dbReference type="InterPro" id="IPR049900">
    <property type="entry name" value="PKS_mFAS_DH"/>
</dbReference>
<dbReference type="PANTHER" id="PTHR43775:SF37">
    <property type="entry name" value="SI:DKEY-61P9.11"/>
    <property type="match status" value="1"/>
</dbReference>
<dbReference type="InterPro" id="IPR036291">
    <property type="entry name" value="NAD(P)-bd_dom_sf"/>
</dbReference>
<dbReference type="GO" id="GO:0005737">
    <property type="term" value="C:cytoplasm"/>
    <property type="evidence" value="ECO:0007669"/>
    <property type="project" value="UniProtKB-SubCell"/>
</dbReference>
<dbReference type="OrthoDB" id="9778690at2"/>
<dbReference type="InterPro" id="IPR057326">
    <property type="entry name" value="KR_dom"/>
</dbReference>
<accession>A0A3S0RH00</accession>
<evidence type="ECO:0000256" key="5">
    <source>
        <dbReference type="ARBA" id="ARBA00022450"/>
    </source>
</evidence>
<dbReference type="InterPro" id="IPR014030">
    <property type="entry name" value="Ketoacyl_synth_N"/>
</dbReference>
<feature type="non-terminal residue" evidence="16">
    <location>
        <position position="1"/>
    </location>
</feature>
<dbReference type="SUPFAM" id="SSF51735">
    <property type="entry name" value="NAD(P)-binding Rossmann-fold domains"/>
    <property type="match status" value="1"/>
</dbReference>
<dbReference type="Pfam" id="PF02801">
    <property type="entry name" value="Ketoacyl-synt_C"/>
    <property type="match status" value="1"/>
</dbReference>
<feature type="domain" description="Ketosynthase family 3 (KS3)" evidence="14">
    <location>
        <begin position="1201"/>
        <end position="1488"/>
    </location>
</feature>
<organism evidence="16 17">
    <name type="scientific">Dyella choica</name>
    <dbReference type="NCBI Taxonomy" id="1927959"/>
    <lineage>
        <taxon>Bacteria</taxon>
        <taxon>Pseudomonadati</taxon>
        <taxon>Pseudomonadota</taxon>
        <taxon>Gammaproteobacteria</taxon>
        <taxon>Lysobacterales</taxon>
        <taxon>Rhodanobacteraceae</taxon>
        <taxon>Dyella</taxon>
    </lineage>
</organism>
<dbReference type="EMBL" id="RYYV01000055">
    <property type="protein sequence ID" value="RUL68353.1"/>
    <property type="molecule type" value="Genomic_DNA"/>
</dbReference>
<dbReference type="InterPro" id="IPR054514">
    <property type="entry name" value="RhiE-like_linker"/>
</dbReference>
<feature type="non-terminal residue" evidence="16">
    <location>
        <position position="1488"/>
    </location>
</feature>
<dbReference type="PROSITE" id="PS52019">
    <property type="entry name" value="PKS_MFAS_DH"/>
    <property type="match status" value="1"/>
</dbReference>
<proteinExistence type="inferred from homology"/>
<dbReference type="Gene3D" id="3.10.129.110">
    <property type="entry name" value="Polyketide synthase dehydratase"/>
    <property type="match status" value="1"/>
</dbReference>
<dbReference type="SMART" id="SM00823">
    <property type="entry name" value="PKS_PP"/>
    <property type="match status" value="1"/>
</dbReference>
<dbReference type="GO" id="GO:0071770">
    <property type="term" value="P:DIM/DIP cell wall layer assembly"/>
    <property type="evidence" value="ECO:0007669"/>
    <property type="project" value="TreeGrafter"/>
</dbReference>
<dbReference type="GO" id="GO:0004312">
    <property type="term" value="F:fatty acid synthase activity"/>
    <property type="evidence" value="ECO:0007669"/>
    <property type="project" value="TreeGrafter"/>
</dbReference>
<feature type="active site" description="Proton acceptor; for dehydratase activity" evidence="12">
    <location>
        <position position="392"/>
    </location>
</feature>
<feature type="domain" description="Carrier" evidence="13">
    <location>
        <begin position="1079"/>
        <end position="1155"/>
    </location>
</feature>
<keyword evidence="11" id="KW-0511">Multifunctional enzyme</keyword>
<dbReference type="GO" id="GO:0031177">
    <property type="term" value="F:phosphopantetheine binding"/>
    <property type="evidence" value="ECO:0007669"/>
    <property type="project" value="InterPro"/>
</dbReference>
<comment type="cofactor">
    <cofactor evidence="1">
        <name>pantetheine 4'-phosphate</name>
        <dbReference type="ChEBI" id="CHEBI:47942"/>
    </cofactor>
</comment>
<dbReference type="Pfam" id="PF08659">
    <property type="entry name" value="KR"/>
    <property type="match status" value="1"/>
</dbReference>
<dbReference type="Pfam" id="PF21089">
    <property type="entry name" value="PKS_DH_N"/>
    <property type="match status" value="1"/>
</dbReference>
<dbReference type="InterPro" id="IPR020806">
    <property type="entry name" value="PKS_PP-bd"/>
</dbReference>
<keyword evidence="8" id="KW-0808">Transferase</keyword>
<dbReference type="PANTHER" id="PTHR43775">
    <property type="entry name" value="FATTY ACID SYNTHASE"/>
    <property type="match status" value="1"/>
</dbReference>
<reference evidence="16 17" key="1">
    <citation type="submission" date="2018-12" db="EMBL/GenBank/DDBJ databases">
        <title>Dyella dinghuensis sp. nov. DHOA06 and Dyella choica sp. nov. 4M-K27, isolated from forest soil.</title>
        <authorList>
            <person name="Qiu L.-H."/>
            <person name="Gao Z.-H."/>
        </authorList>
    </citation>
    <scope>NUCLEOTIDE SEQUENCE [LARGE SCALE GENOMIC DNA]</scope>
    <source>
        <strain evidence="16 17">4M-K27</strain>
    </source>
</reference>
<name>A0A3S0RH00_9GAMM</name>
<sequence>YGVIRATAINHGGKTNGYTVPNPNAQAKVIERALRDGGVDARAISYIEAHGTGTSLGDPIEIAGLSKAFGQWTQARQYCAIGSAKSNIGHCESAAGIAGVTKVLLQLKHRQLAPSLHSSVLNPNIDFTATPFVVQQTLAPWERPVVEKDGVTRTYPRIAGISSFGAGGANAHVVIEEYDAPARTDVAQSGSALVVLSARNEEQLRQQVVQLSAFLEARKNDASLRLDELAYTLQVGREAMDERLGVAVHTLGELRSALAGYLAGEAEQQEIYRGQVRRTKEALSTLVGDEGTEALLSGWMTQGKHGKLLDLWVKGLPVAWKALYSQAPRRISLPTYPFARERYWLDTEAARDTATAPATAVLHPLVHRNTSNFSLQRFSSRFSGEEFFLADHVVRESRVLPGVAQLEMVRHAASEAMGEACALELRDIEWKRPVIVGEEGLDLHIALTPLDRGEIGFELYRDNEDGDALIYSQGIVIALADAQPEVAAHNLALLREQCPSSMGAAQCYAAFAEAGLRYGPAFQALNELYIAPQHVLARIALPATVQATQDDYLLHPSVLDAAWQAALGCMPTIGQRLWLPAALGSLEMLAPCAAAMWAVVRHGAVDAERETSRVFDIDLCDEAGVVCIRFGRLELRLATTVAEPVESFQTLLMHPSWKGLPIGDERLSKHAFAQQRVLLCGVHAQIPDVIQLPLAAGGDVARGYEAAAIALLELLQGLNGQPGQHLIQVVAPAEGEGALLAGLGGMLRTAQLENPRLVGQVIQVESGQDVARALAENRNTQASHIRYAKGVRSIAGWSELPVQAATSPWKDRGVYLITGGAGGLGLIFAREIARQAKNATLILTGRSLQDEKIHAHVRELETLGAVVRYHAVDVADKAALTQLVHSIPEEHESLDGIIHSAGVLRDSFLIRKAPQQLREVFSAKVAGTLNLDEASAQIALDCFIVFSSITAAIGNVGQADYAAANAFMDAFAHHRNEQVAAGQRRGRTLAVNWPLWAEGGMQVDDATRTHMLREIGMVPMRTANGCAALAQAWSSSSAQVLVVEGVAHRLKAALSVKAVSVEPAAAPADSGHTLPAAEDLREKTLRHLARTLSTTLKLSADKIDASAPMEVYGIDSVMVMDLTARLEKIFGALPKTLFFEYQTLAALADYFLQHHHAALVELLGEKATAAAVVAKTHPHAKSVAASSVRSRFMPRHAPQDNGAIAIIGLSGRYPQANDVESFWANLSGGKDSITEIPLERWDWRRYYDADRSKTGTTYSKWGGFLDEVDKFDPLFFNISPREAALIDPQERLFLECVHGALEDAGYTRESAAAEGNVGVFVGAMYEEYQLFGAQAQAQGQNLAVSNSAASIANRISYYCNFHGPSLALDTMCSSSLTAIHLACQSLRQGGCAVAVAGGVNVSIHPNKYLMLAQGKFISGKGRCESFGEGGEGYVPGEGVGAVLLKPLAQAVADGDHIYGVIRATAINHGGKTNGYTVPNPNAQAKVIE</sequence>
<feature type="region of interest" description="N-terminal hotdog fold" evidence="12">
    <location>
        <begin position="363"/>
        <end position="483"/>
    </location>
</feature>
<dbReference type="InterPro" id="IPR049552">
    <property type="entry name" value="PKS_DH_N"/>
</dbReference>
<dbReference type="FunFam" id="1.10.1200.10:FF:000019">
    <property type="entry name" value="Phenolpthiocerol synthesis type-I polyketide synthase PPSA"/>
    <property type="match status" value="1"/>
</dbReference>
<keyword evidence="5" id="KW-0596">Phosphopantetheine</keyword>
<comment type="similarity">
    <text evidence="4">Belongs to the short-chain dehydrogenases/reductases (SDR) family.</text>
</comment>
<dbReference type="InterPro" id="IPR050091">
    <property type="entry name" value="PKS_NRPS_Biosynth_Enz"/>
</dbReference>
<dbReference type="Gene3D" id="3.40.47.10">
    <property type="match status" value="2"/>
</dbReference>
<dbReference type="GO" id="GO:0005886">
    <property type="term" value="C:plasma membrane"/>
    <property type="evidence" value="ECO:0007669"/>
    <property type="project" value="TreeGrafter"/>
</dbReference>
<dbReference type="InterPro" id="IPR049551">
    <property type="entry name" value="PKS_DH_C"/>
</dbReference>
<dbReference type="SUPFAM" id="SSF53901">
    <property type="entry name" value="Thiolase-like"/>
    <property type="match status" value="2"/>
</dbReference>
<comment type="caution">
    <text evidence="16">The sequence shown here is derived from an EMBL/GenBank/DDBJ whole genome shotgun (WGS) entry which is preliminary data.</text>
</comment>
<comment type="subcellular location">
    <subcellularLocation>
        <location evidence="2">Cytoplasm</location>
    </subcellularLocation>
</comment>
<dbReference type="SMART" id="SM00825">
    <property type="entry name" value="PKS_KS"/>
    <property type="match status" value="2"/>
</dbReference>
<evidence type="ECO:0000256" key="7">
    <source>
        <dbReference type="ARBA" id="ARBA00022553"/>
    </source>
</evidence>
<evidence type="ECO:0000259" key="14">
    <source>
        <dbReference type="PROSITE" id="PS52004"/>
    </source>
</evidence>
<comment type="pathway">
    <text evidence="3">Antibiotic biosynthesis.</text>
</comment>
<evidence type="ECO:0000259" key="13">
    <source>
        <dbReference type="PROSITE" id="PS50075"/>
    </source>
</evidence>
<dbReference type="Pfam" id="PF00109">
    <property type="entry name" value="ketoacyl-synt"/>
    <property type="match status" value="1"/>
</dbReference>
<dbReference type="InterPro" id="IPR014031">
    <property type="entry name" value="Ketoacyl_synth_C"/>
</dbReference>
<dbReference type="Pfam" id="PF00550">
    <property type="entry name" value="PP-binding"/>
    <property type="match status" value="1"/>
</dbReference>
<dbReference type="Pfam" id="PF14765">
    <property type="entry name" value="PS-DH"/>
    <property type="match status" value="1"/>
</dbReference>
<dbReference type="InterPro" id="IPR036736">
    <property type="entry name" value="ACP-like_sf"/>
</dbReference>
<gene>
    <name evidence="16" type="ORF">EKH80_23560</name>
</gene>
<dbReference type="PROSITE" id="PS52004">
    <property type="entry name" value="KS3_2"/>
    <property type="match status" value="2"/>
</dbReference>
<evidence type="ECO:0000256" key="10">
    <source>
        <dbReference type="ARBA" id="ARBA00022857"/>
    </source>
</evidence>
<evidence type="ECO:0000256" key="1">
    <source>
        <dbReference type="ARBA" id="ARBA00001957"/>
    </source>
</evidence>
<dbReference type="InterPro" id="IPR020807">
    <property type="entry name" value="PKS_DH"/>
</dbReference>
<evidence type="ECO:0000256" key="12">
    <source>
        <dbReference type="PROSITE-ProRule" id="PRU01363"/>
    </source>
</evidence>
<evidence type="ECO:0000256" key="11">
    <source>
        <dbReference type="ARBA" id="ARBA00023268"/>
    </source>
</evidence>
<dbReference type="Gene3D" id="1.10.1200.10">
    <property type="entry name" value="ACP-like"/>
    <property type="match status" value="1"/>
</dbReference>
<dbReference type="Gene3D" id="3.40.50.720">
    <property type="entry name" value="NAD(P)-binding Rossmann-like Domain"/>
    <property type="match status" value="1"/>
</dbReference>
<dbReference type="SMART" id="SM00822">
    <property type="entry name" value="PKS_KR"/>
    <property type="match status" value="1"/>
</dbReference>
<dbReference type="InterPro" id="IPR042104">
    <property type="entry name" value="PKS_dehydratase_sf"/>
</dbReference>
<dbReference type="InterPro" id="IPR016039">
    <property type="entry name" value="Thiolase-like"/>
</dbReference>
<dbReference type="InterPro" id="IPR020841">
    <property type="entry name" value="PKS_Beta-ketoAc_synthase_dom"/>
</dbReference>
<evidence type="ECO:0000256" key="9">
    <source>
        <dbReference type="ARBA" id="ARBA00022737"/>
    </source>
</evidence>
<feature type="domain" description="PKS/mFAS DH" evidence="15">
    <location>
        <begin position="363"/>
        <end position="644"/>
    </location>
</feature>
<evidence type="ECO:0000259" key="15">
    <source>
        <dbReference type="PROSITE" id="PS52019"/>
    </source>
</evidence>
<evidence type="ECO:0000256" key="2">
    <source>
        <dbReference type="ARBA" id="ARBA00004496"/>
    </source>
</evidence>
<keyword evidence="6" id="KW-0963">Cytoplasm</keyword>